<dbReference type="EMBL" id="MU151401">
    <property type="protein sequence ID" value="KAF9444127.1"/>
    <property type="molecule type" value="Genomic_DNA"/>
</dbReference>
<gene>
    <name evidence="5" type="ORF">P691DRAFT_678165</name>
</gene>
<feature type="domain" description="Glucose-methanol-choline oxidoreductase C-terminal" evidence="4">
    <location>
        <begin position="1"/>
        <end position="47"/>
    </location>
</feature>
<dbReference type="InterPro" id="IPR012132">
    <property type="entry name" value="GMC_OxRdtase"/>
</dbReference>
<protein>
    <submittedName>
        <fullName evidence="5">GMC oxidoreductase</fullName>
    </submittedName>
</protein>
<dbReference type="PANTHER" id="PTHR11552:SF147">
    <property type="entry name" value="CHOLINE DEHYDROGENASE, MITOCHONDRIAL"/>
    <property type="match status" value="1"/>
</dbReference>
<evidence type="ECO:0000256" key="2">
    <source>
        <dbReference type="ARBA" id="ARBA00010790"/>
    </source>
</evidence>
<dbReference type="GO" id="GO:0050660">
    <property type="term" value="F:flavin adenine dinucleotide binding"/>
    <property type="evidence" value="ECO:0007669"/>
    <property type="project" value="InterPro"/>
</dbReference>
<name>A0A9P6BYE0_9AGAR</name>
<dbReference type="Proteomes" id="UP000807342">
    <property type="component" value="Unassembled WGS sequence"/>
</dbReference>
<proteinExistence type="inferred from homology"/>
<evidence type="ECO:0000313" key="5">
    <source>
        <dbReference type="EMBL" id="KAF9444127.1"/>
    </source>
</evidence>
<keyword evidence="6" id="KW-1185">Reference proteome</keyword>
<dbReference type="AlphaFoldDB" id="A0A9P6BYE0"/>
<dbReference type="PANTHER" id="PTHR11552">
    <property type="entry name" value="GLUCOSE-METHANOL-CHOLINE GMC OXIDOREDUCTASE"/>
    <property type="match status" value="1"/>
</dbReference>
<evidence type="ECO:0000313" key="6">
    <source>
        <dbReference type="Proteomes" id="UP000807342"/>
    </source>
</evidence>
<dbReference type="SUPFAM" id="SSF51905">
    <property type="entry name" value="FAD/NAD(P)-binding domain"/>
    <property type="match status" value="1"/>
</dbReference>
<comment type="caution">
    <text evidence="5">The sequence shown here is derived from an EMBL/GenBank/DDBJ whole genome shotgun (WGS) entry which is preliminary data.</text>
</comment>
<sequence length="77" mass="8464">MSPKNADWGVVDPDLSVKHVSGLRIVDASVLPYVPAAHPQVPVYIIAERAADLIKSKWHARRHAVACVGEHCSKRRS</sequence>
<evidence type="ECO:0000259" key="4">
    <source>
        <dbReference type="Pfam" id="PF05199"/>
    </source>
</evidence>
<comment type="similarity">
    <text evidence="2">Belongs to the GMC oxidoreductase family.</text>
</comment>
<evidence type="ECO:0000256" key="3">
    <source>
        <dbReference type="ARBA" id="ARBA00011245"/>
    </source>
</evidence>
<accession>A0A9P6BYE0</accession>
<comment type="subunit">
    <text evidence="3">Monomer.</text>
</comment>
<evidence type="ECO:0000256" key="1">
    <source>
        <dbReference type="ARBA" id="ARBA00001974"/>
    </source>
</evidence>
<dbReference type="InterPro" id="IPR036188">
    <property type="entry name" value="FAD/NAD-bd_sf"/>
</dbReference>
<organism evidence="5 6">
    <name type="scientific">Macrolepiota fuliginosa MF-IS2</name>
    <dbReference type="NCBI Taxonomy" id="1400762"/>
    <lineage>
        <taxon>Eukaryota</taxon>
        <taxon>Fungi</taxon>
        <taxon>Dikarya</taxon>
        <taxon>Basidiomycota</taxon>
        <taxon>Agaricomycotina</taxon>
        <taxon>Agaricomycetes</taxon>
        <taxon>Agaricomycetidae</taxon>
        <taxon>Agaricales</taxon>
        <taxon>Agaricineae</taxon>
        <taxon>Agaricaceae</taxon>
        <taxon>Macrolepiota</taxon>
    </lineage>
</organism>
<comment type="cofactor">
    <cofactor evidence="1">
        <name>FAD</name>
        <dbReference type="ChEBI" id="CHEBI:57692"/>
    </cofactor>
</comment>
<dbReference type="Gene3D" id="3.50.50.60">
    <property type="entry name" value="FAD/NAD(P)-binding domain"/>
    <property type="match status" value="1"/>
</dbReference>
<dbReference type="OrthoDB" id="269227at2759"/>
<dbReference type="Pfam" id="PF05199">
    <property type="entry name" value="GMC_oxred_C"/>
    <property type="match status" value="1"/>
</dbReference>
<dbReference type="InterPro" id="IPR007867">
    <property type="entry name" value="GMC_OxRtase_C"/>
</dbReference>
<reference evidence="5" key="1">
    <citation type="submission" date="2020-11" db="EMBL/GenBank/DDBJ databases">
        <authorList>
            <consortium name="DOE Joint Genome Institute"/>
            <person name="Ahrendt S."/>
            <person name="Riley R."/>
            <person name="Andreopoulos W."/>
            <person name="Labutti K."/>
            <person name="Pangilinan J."/>
            <person name="Ruiz-Duenas F.J."/>
            <person name="Barrasa J.M."/>
            <person name="Sanchez-Garcia M."/>
            <person name="Camarero S."/>
            <person name="Miyauchi S."/>
            <person name="Serrano A."/>
            <person name="Linde D."/>
            <person name="Babiker R."/>
            <person name="Drula E."/>
            <person name="Ayuso-Fernandez I."/>
            <person name="Pacheco R."/>
            <person name="Padilla G."/>
            <person name="Ferreira P."/>
            <person name="Barriuso J."/>
            <person name="Kellner H."/>
            <person name="Castanera R."/>
            <person name="Alfaro M."/>
            <person name="Ramirez L."/>
            <person name="Pisabarro A.G."/>
            <person name="Kuo A."/>
            <person name="Tritt A."/>
            <person name="Lipzen A."/>
            <person name="He G."/>
            <person name="Yan M."/>
            <person name="Ng V."/>
            <person name="Cullen D."/>
            <person name="Martin F."/>
            <person name="Rosso M.-N."/>
            <person name="Henrissat B."/>
            <person name="Hibbett D."/>
            <person name="Martinez A.T."/>
            <person name="Grigoriev I.V."/>
        </authorList>
    </citation>
    <scope>NUCLEOTIDE SEQUENCE</scope>
    <source>
        <strain evidence="5">MF-IS2</strain>
    </source>
</reference>
<dbReference type="GO" id="GO:0016614">
    <property type="term" value="F:oxidoreductase activity, acting on CH-OH group of donors"/>
    <property type="evidence" value="ECO:0007669"/>
    <property type="project" value="InterPro"/>
</dbReference>